<evidence type="ECO:0000256" key="11">
    <source>
        <dbReference type="ARBA" id="ARBA00023303"/>
    </source>
</evidence>
<keyword evidence="8 13" id="KW-1133">Transmembrane helix</keyword>
<evidence type="ECO:0000256" key="4">
    <source>
        <dbReference type="ARBA" id="ARBA00022538"/>
    </source>
</evidence>
<comment type="catalytic activity">
    <reaction evidence="12">
        <text>K(+)(in) = K(+)(out)</text>
        <dbReference type="Rhea" id="RHEA:29463"/>
        <dbReference type="ChEBI" id="CHEBI:29103"/>
    </reaction>
</comment>
<evidence type="ECO:0000256" key="1">
    <source>
        <dbReference type="ARBA" id="ARBA00004141"/>
    </source>
</evidence>
<name>A0ABS5YL41_9ACTN</name>
<feature type="transmembrane region" description="Helical" evidence="13">
    <location>
        <begin position="94"/>
        <end position="114"/>
    </location>
</feature>
<comment type="caution">
    <text evidence="14">The sequence shown here is derived from an EMBL/GenBank/DDBJ whole genome shotgun (WGS) entry which is preliminary data.</text>
</comment>
<comment type="subcellular location">
    <subcellularLocation>
        <location evidence="1">Membrane</location>
        <topology evidence="1">Multi-pass membrane protein</topology>
    </subcellularLocation>
</comment>
<reference evidence="14 15" key="1">
    <citation type="submission" date="2021-06" db="EMBL/GenBank/DDBJ databases">
        <title>Actinoplanes lichenicola sp. nov., and Actinoplanes ovalisporus sp. nov., isolated from lichen in Thailand.</title>
        <authorList>
            <person name="Saeng-In P."/>
            <person name="Kanchanasin P."/>
            <person name="Yuki M."/>
            <person name="Kudo T."/>
            <person name="Ohkuma M."/>
            <person name="Phongsopitanun W."/>
            <person name="Tanasupawat S."/>
        </authorList>
    </citation>
    <scope>NUCLEOTIDE SEQUENCE [LARGE SCALE GENOMIC DNA]</scope>
    <source>
        <strain evidence="14 15">NBRC 110975</strain>
    </source>
</reference>
<gene>
    <name evidence="14" type="ORF">KOI35_07885</name>
</gene>
<evidence type="ECO:0000313" key="15">
    <source>
        <dbReference type="Proteomes" id="UP001519654"/>
    </source>
</evidence>
<keyword evidence="15" id="KW-1185">Reference proteome</keyword>
<feature type="transmembrane region" description="Helical" evidence="13">
    <location>
        <begin position="55"/>
        <end position="73"/>
    </location>
</feature>
<evidence type="ECO:0000256" key="6">
    <source>
        <dbReference type="ARBA" id="ARBA00022826"/>
    </source>
</evidence>
<evidence type="ECO:0000256" key="8">
    <source>
        <dbReference type="ARBA" id="ARBA00022989"/>
    </source>
</evidence>
<sequence>MTDPREETSSERLVFFTDAVAAIAMTLLILPLLEVITGLSEEEHPTLGALVQDHALEFGAFLLSFCVIFRLWWAHHRIFKHVSLIRSRVVFLSGLWTLAIVFLPIPTALITAYSPSAGSVALYGGTLVLASGSLTLLSLYAHRHPELSEGRTPVPAEVVLGNVAAFILQLVATLIGSVFAHSINYSAFLLMFLSPLLERVLRPRIR</sequence>
<feature type="transmembrane region" description="Helical" evidence="13">
    <location>
        <begin position="12"/>
        <end position="35"/>
    </location>
</feature>
<evidence type="ECO:0000313" key="14">
    <source>
        <dbReference type="EMBL" id="MBU2663423.1"/>
    </source>
</evidence>
<accession>A0ABS5YL41</accession>
<feature type="transmembrane region" description="Helical" evidence="13">
    <location>
        <begin position="120"/>
        <end position="142"/>
    </location>
</feature>
<evidence type="ECO:0000256" key="12">
    <source>
        <dbReference type="ARBA" id="ARBA00034430"/>
    </source>
</evidence>
<evidence type="ECO:0000256" key="9">
    <source>
        <dbReference type="ARBA" id="ARBA00023065"/>
    </source>
</evidence>
<comment type="similarity">
    <text evidence="2">Belongs to the TMEM175 family.</text>
</comment>
<evidence type="ECO:0000256" key="13">
    <source>
        <dbReference type="SAM" id="Phobius"/>
    </source>
</evidence>
<keyword evidence="7" id="KW-0630">Potassium</keyword>
<dbReference type="InterPro" id="IPR010617">
    <property type="entry name" value="TMEM175-like"/>
</dbReference>
<keyword evidence="5 13" id="KW-0812">Transmembrane</keyword>
<keyword evidence="4" id="KW-0633">Potassium transport</keyword>
<keyword evidence="10 13" id="KW-0472">Membrane</keyword>
<dbReference type="Pfam" id="PF06736">
    <property type="entry name" value="TMEM175"/>
    <property type="match status" value="1"/>
</dbReference>
<proteinExistence type="inferred from homology"/>
<keyword evidence="11" id="KW-0407">Ion channel</keyword>
<dbReference type="RefSeq" id="WP_215785352.1">
    <property type="nucleotide sequence ID" value="NZ_JAHKKG010000002.1"/>
</dbReference>
<evidence type="ECO:0000256" key="5">
    <source>
        <dbReference type="ARBA" id="ARBA00022692"/>
    </source>
</evidence>
<organism evidence="14 15">
    <name type="scientific">Paractinoplanes bogorensis</name>
    <dbReference type="NCBI Taxonomy" id="1610840"/>
    <lineage>
        <taxon>Bacteria</taxon>
        <taxon>Bacillati</taxon>
        <taxon>Actinomycetota</taxon>
        <taxon>Actinomycetes</taxon>
        <taxon>Micromonosporales</taxon>
        <taxon>Micromonosporaceae</taxon>
        <taxon>Paractinoplanes</taxon>
    </lineage>
</organism>
<keyword evidence="3" id="KW-0813">Transport</keyword>
<evidence type="ECO:0000256" key="7">
    <source>
        <dbReference type="ARBA" id="ARBA00022958"/>
    </source>
</evidence>
<dbReference type="EMBL" id="JAHKKG010000002">
    <property type="protein sequence ID" value="MBU2663423.1"/>
    <property type="molecule type" value="Genomic_DNA"/>
</dbReference>
<keyword evidence="6" id="KW-0631">Potassium channel</keyword>
<evidence type="ECO:0000256" key="3">
    <source>
        <dbReference type="ARBA" id="ARBA00022448"/>
    </source>
</evidence>
<keyword evidence="9" id="KW-0406">Ion transport</keyword>
<protein>
    <submittedName>
        <fullName evidence="14">DUF1211 domain-containing protein</fullName>
    </submittedName>
</protein>
<dbReference type="PANTHER" id="PTHR31462:SF5">
    <property type="entry name" value="ENDOSOMAL_LYSOSOMAL PROTON CHANNEL TMEM175"/>
    <property type="match status" value="1"/>
</dbReference>
<evidence type="ECO:0000256" key="2">
    <source>
        <dbReference type="ARBA" id="ARBA00006920"/>
    </source>
</evidence>
<feature type="transmembrane region" description="Helical" evidence="13">
    <location>
        <begin position="154"/>
        <end position="172"/>
    </location>
</feature>
<dbReference type="PANTHER" id="PTHR31462">
    <property type="entry name" value="ENDOSOMAL/LYSOSOMAL POTASSIUM CHANNEL TMEM175"/>
    <property type="match status" value="1"/>
</dbReference>
<dbReference type="Proteomes" id="UP001519654">
    <property type="component" value="Unassembled WGS sequence"/>
</dbReference>
<evidence type="ECO:0000256" key="10">
    <source>
        <dbReference type="ARBA" id="ARBA00023136"/>
    </source>
</evidence>